<dbReference type="EMBL" id="JARBJD010000069">
    <property type="protein sequence ID" value="KAK2955209.1"/>
    <property type="molecule type" value="Genomic_DNA"/>
</dbReference>
<sequence>MTLLDRAQTQVIEFRPLDFISFSHFSPSRTIKITTGAVKPKQCCQSINLREQRLHWILVKFHKATTTLLKQGIAHKQLAHLDQTKSDSFLFSDLKILFVCLRMRCVRVLRFHHPLLEEGLEDAAEMASFHNINPIAFYALQILVLRPIAVKLIPLIKLESFSEPTNNNDEVENEEKEEEYQSEAPDENKEYNMNTGVSSSGLVYGVVDEQYAEGEDGNEGFAASAFSIVAEQYWDQIGFDYILGNLFLGYSETLSSQTNQISNLCWKSLADHCLDESFTTSGLAREFFSYTLDPTLTFFATAIANSPENELPEPYQHILSHVVTVSETFSVRMPSPTLDLSILLPFFLATDLQSFHIVAELLFHRKFQLSPSDLSETAVRYRIQHSSPILSDTVLNALTAKVVALEEIVVQMSDGHILGYADPVAEMFHKPRIVKKALFCIQNLTQDSPNPTGSHLPAVLPKISSFVKTIFTHFQTTLPTHRDPVMLEMVGSFVSSCLSPTEHSPTRVDTFLTLFGEDGDAVDTFKDVVGWLLSIPHPPLTDTAIKLLSSCVPTREDLVLGIMSGEFLRNAVEQTVLNQRLPLSLANAETVTIFFVKILDSFLHSYAFQNGGTFEEQRRRPAEAINASLLSLQPYFDFVFSPSCLETLSRTILHNLSQYLLDISNFHSSSLVVMKKIGFWIHLMNYTVTLSMTVNHFPWTLQYTRFRFFKPEELKLLKQGWKDCCEESVQDVYEWQIHLVPNQKWRYLNW</sequence>
<feature type="compositionally biased region" description="Acidic residues" evidence="1">
    <location>
        <begin position="169"/>
        <end position="185"/>
    </location>
</feature>
<evidence type="ECO:0000313" key="2">
    <source>
        <dbReference type="EMBL" id="KAK2955209.1"/>
    </source>
</evidence>
<evidence type="ECO:0000313" key="3">
    <source>
        <dbReference type="Proteomes" id="UP001281761"/>
    </source>
</evidence>
<evidence type="ECO:0000256" key="1">
    <source>
        <dbReference type="SAM" id="MobiDB-lite"/>
    </source>
</evidence>
<dbReference type="Proteomes" id="UP001281761">
    <property type="component" value="Unassembled WGS sequence"/>
</dbReference>
<reference evidence="2 3" key="1">
    <citation type="journal article" date="2022" name="bioRxiv">
        <title>Genomics of Preaxostyla Flagellates Illuminates Evolutionary Transitions and the Path Towards Mitochondrial Loss.</title>
        <authorList>
            <person name="Novak L.V.F."/>
            <person name="Treitli S.C."/>
            <person name="Pyrih J."/>
            <person name="Halakuc P."/>
            <person name="Pipaliya S.V."/>
            <person name="Vacek V."/>
            <person name="Brzon O."/>
            <person name="Soukal P."/>
            <person name="Eme L."/>
            <person name="Dacks J.B."/>
            <person name="Karnkowska A."/>
            <person name="Elias M."/>
            <person name="Hampl V."/>
        </authorList>
    </citation>
    <scope>NUCLEOTIDE SEQUENCE [LARGE SCALE GENOMIC DNA]</scope>
    <source>
        <strain evidence="2">NAU3</strain>
        <tissue evidence="2">Gut</tissue>
    </source>
</reference>
<name>A0ABQ9XUQ6_9EUKA</name>
<accession>A0ABQ9XUQ6</accession>
<keyword evidence="3" id="KW-1185">Reference proteome</keyword>
<proteinExistence type="predicted"/>
<protein>
    <submittedName>
        <fullName evidence="2">Uncharacterized protein</fullName>
    </submittedName>
</protein>
<gene>
    <name evidence="2" type="ORF">BLNAU_9761</name>
</gene>
<organism evidence="2 3">
    <name type="scientific">Blattamonas nauphoetae</name>
    <dbReference type="NCBI Taxonomy" id="2049346"/>
    <lineage>
        <taxon>Eukaryota</taxon>
        <taxon>Metamonada</taxon>
        <taxon>Preaxostyla</taxon>
        <taxon>Oxymonadida</taxon>
        <taxon>Blattamonas</taxon>
    </lineage>
</organism>
<feature type="region of interest" description="Disordered" evidence="1">
    <location>
        <begin position="164"/>
        <end position="192"/>
    </location>
</feature>
<comment type="caution">
    <text evidence="2">The sequence shown here is derived from an EMBL/GenBank/DDBJ whole genome shotgun (WGS) entry which is preliminary data.</text>
</comment>